<evidence type="ECO:0000256" key="7">
    <source>
        <dbReference type="ARBA" id="ARBA00022927"/>
    </source>
</evidence>
<dbReference type="Proteomes" id="UP000051952">
    <property type="component" value="Unassembled WGS sequence"/>
</dbReference>
<dbReference type="OMA" id="FIHFYIG"/>
<evidence type="ECO:0000256" key="3">
    <source>
        <dbReference type="ARBA" id="ARBA00022448"/>
    </source>
</evidence>
<keyword evidence="10" id="KW-0243">Dynein</keyword>
<dbReference type="GO" id="GO:0005874">
    <property type="term" value="C:microtubule"/>
    <property type="evidence" value="ECO:0007669"/>
    <property type="project" value="UniProtKB-KW"/>
</dbReference>
<keyword evidence="9" id="KW-0539">Nucleus</keyword>
<sequence length="101" mass="11366">MSGTEAVIKISAVSPDIEQDCVDCAAHALFEKNLTEQTAIAQFMKRELDRKYGSIWHCIVGRQFGSYVSHDDKNFLYFFIGDCGFLIWATNAKPSKVVDLN</sequence>
<dbReference type="AlphaFoldDB" id="A0A0S4JKR9"/>
<dbReference type="GO" id="GO:0005634">
    <property type="term" value="C:nucleus"/>
    <property type="evidence" value="ECO:0007669"/>
    <property type="project" value="UniProtKB-SubCell"/>
</dbReference>
<dbReference type="GO" id="GO:0007017">
    <property type="term" value="P:microtubule-based process"/>
    <property type="evidence" value="ECO:0007669"/>
    <property type="project" value="InterPro"/>
</dbReference>
<keyword evidence="3" id="KW-0813">Transport</keyword>
<dbReference type="EMBL" id="CYKH01001860">
    <property type="protein sequence ID" value="CUG90713.1"/>
    <property type="molecule type" value="Genomic_DNA"/>
</dbReference>
<evidence type="ECO:0000256" key="5">
    <source>
        <dbReference type="ARBA" id="ARBA00022701"/>
    </source>
</evidence>
<dbReference type="PANTHER" id="PTHR11886">
    <property type="entry name" value="DYNEIN LIGHT CHAIN"/>
    <property type="match status" value="1"/>
</dbReference>
<dbReference type="OrthoDB" id="10033309at2759"/>
<organism evidence="11 12">
    <name type="scientific">Bodo saltans</name>
    <name type="common">Flagellated protozoan</name>
    <dbReference type="NCBI Taxonomy" id="75058"/>
    <lineage>
        <taxon>Eukaryota</taxon>
        <taxon>Discoba</taxon>
        <taxon>Euglenozoa</taxon>
        <taxon>Kinetoplastea</taxon>
        <taxon>Metakinetoplastina</taxon>
        <taxon>Eubodonida</taxon>
        <taxon>Bodonidae</taxon>
        <taxon>Bodo</taxon>
    </lineage>
</organism>
<evidence type="ECO:0000313" key="12">
    <source>
        <dbReference type="Proteomes" id="UP000051952"/>
    </source>
</evidence>
<dbReference type="GO" id="GO:0051028">
    <property type="term" value="P:mRNA transport"/>
    <property type="evidence" value="ECO:0007669"/>
    <property type="project" value="UniProtKB-KW"/>
</dbReference>
<evidence type="ECO:0000256" key="4">
    <source>
        <dbReference type="ARBA" id="ARBA00022490"/>
    </source>
</evidence>
<evidence type="ECO:0000256" key="8">
    <source>
        <dbReference type="ARBA" id="ARBA00023212"/>
    </source>
</evidence>
<evidence type="ECO:0000256" key="1">
    <source>
        <dbReference type="ARBA" id="ARBA00004123"/>
    </source>
</evidence>
<gene>
    <name evidence="11" type="ORF">BSAL_28425</name>
</gene>
<evidence type="ECO:0000256" key="10">
    <source>
        <dbReference type="RuleBase" id="RU365010"/>
    </source>
</evidence>
<reference evidence="12" key="1">
    <citation type="submission" date="2015-09" db="EMBL/GenBank/DDBJ databases">
        <authorList>
            <consortium name="Pathogen Informatics"/>
        </authorList>
    </citation>
    <scope>NUCLEOTIDE SEQUENCE [LARGE SCALE GENOMIC DNA]</scope>
    <source>
        <strain evidence="12">Lake Konstanz</strain>
    </source>
</reference>
<keyword evidence="4 10" id="KW-0963">Cytoplasm</keyword>
<evidence type="ECO:0000313" key="11">
    <source>
        <dbReference type="EMBL" id="CUG90713.1"/>
    </source>
</evidence>
<dbReference type="GO" id="GO:0045505">
    <property type="term" value="F:dynein intermediate chain binding"/>
    <property type="evidence" value="ECO:0007669"/>
    <property type="project" value="TreeGrafter"/>
</dbReference>
<keyword evidence="5 10" id="KW-0493">Microtubule</keyword>
<protein>
    <recommendedName>
        <fullName evidence="10">Dynein light chain</fullName>
    </recommendedName>
</protein>
<comment type="subcellular location">
    <subcellularLocation>
        <location evidence="2 10">Cytoplasm</location>
        <location evidence="2 10">Cytoskeleton</location>
    </subcellularLocation>
    <subcellularLocation>
        <location evidence="1">Nucleus</location>
    </subcellularLocation>
</comment>
<dbReference type="SMART" id="SM01375">
    <property type="entry name" value="Dynein_light"/>
    <property type="match status" value="1"/>
</dbReference>
<dbReference type="InterPro" id="IPR037177">
    <property type="entry name" value="DLC_sf"/>
</dbReference>
<dbReference type="VEuPathDB" id="TriTrypDB:BSAL_28425"/>
<evidence type="ECO:0000256" key="9">
    <source>
        <dbReference type="ARBA" id="ARBA00023242"/>
    </source>
</evidence>
<evidence type="ECO:0000256" key="6">
    <source>
        <dbReference type="ARBA" id="ARBA00022816"/>
    </source>
</evidence>
<proteinExistence type="inferred from homology"/>
<comment type="similarity">
    <text evidence="10">Belongs to the dynein light chain family.</text>
</comment>
<dbReference type="PANTHER" id="PTHR11886:SF36">
    <property type="entry name" value="DYNEIN LIGHT CHAIN"/>
    <property type="match status" value="1"/>
</dbReference>
<keyword evidence="12" id="KW-1185">Reference proteome</keyword>
<dbReference type="SUPFAM" id="SSF54648">
    <property type="entry name" value="DLC"/>
    <property type="match status" value="1"/>
</dbReference>
<dbReference type="GO" id="GO:0005868">
    <property type="term" value="C:cytoplasmic dynein complex"/>
    <property type="evidence" value="ECO:0007669"/>
    <property type="project" value="TreeGrafter"/>
</dbReference>
<evidence type="ECO:0000256" key="2">
    <source>
        <dbReference type="ARBA" id="ARBA00004245"/>
    </source>
</evidence>
<keyword evidence="10" id="KW-0505">Motor protein</keyword>
<keyword evidence="8 10" id="KW-0206">Cytoskeleton</keyword>
<dbReference type="GO" id="GO:0015031">
    <property type="term" value="P:protein transport"/>
    <property type="evidence" value="ECO:0007669"/>
    <property type="project" value="UniProtKB-KW"/>
</dbReference>
<dbReference type="InterPro" id="IPR001372">
    <property type="entry name" value="Dynein_light_chain_typ-1/2"/>
</dbReference>
<keyword evidence="7" id="KW-0653">Protein transport</keyword>
<name>A0A0S4JKR9_BODSA</name>
<dbReference type="FunFam" id="3.30.740.10:FF:000005">
    <property type="entry name" value="Dynein light chain"/>
    <property type="match status" value="1"/>
</dbReference>
<keyword evidence="6" id="KW-0509">mRNA transport</keyword>
<accession>A0A0S4JKR9</accession>
<dbReference type="Gene3D" id="3.30.740.10">
    <property type="entry name" value="Protein Inhibitor Of Neuronal Nitric Oxide Synthase"/>
    <property type="match status" value="1"/>
</dbReference>
<dbReference type="Pfam" id="PF01221">
    <property type="entry name" value="Dynein_light"/>
    <property type="match status" value="1"/>
</dbReference>